<evidence type="ECO:0000256" key="4">
    <source>
        <dbReference type="ARBA" id="ARBA00023136"/>
    </source>
</evidence>
<dbReference type="EMBL" id="CAEZVD010000056">
    <property type="protein sequence ID" value="CAB4622045.1"/>
    <property type="molecule type" value="Genomic_DNA"/>
</dbReference>
<evidence type="ECO:0000313" key="7">
    <source>
        <dbReference type="EMBL" id="CAB4622045.1"/>
    </source>
</evidence>
<keyword evidence="2 5" id="KW-0812">Transmembrane</keyword>
<feature type="transmembrane region" description="Helical" evidence="5">
    <location>
        <begin position="77"/>
        <end position="95"/>
    </location>
</feature>
<evidence type="ECO:0000256" key="2">
    <source>
        <dbReference type="ARBA" id="ARBA00022692"/>
    </source>
</evidence>
<feature type="transmembrane region" description="Helical" evidence="5">
    <location>
        <begin position="355"/>
        <end position="375"/>
    </location>
</feature>
<dbReference type="AlphaFoldDB" id="A0A6J6ID91"/>
<feature type="transmembrane region" description="Helical" evidence="5">
    <location>
        <begin position="45"/>
        <end position="65"/>
    </location>
</feature>
<feature type="transmembrane region" description="Helical" evidence="5">
    <location>
        <begin position="132"/>
        <end position="151"/>
    </location>
</feature>
<dbReference type="PANTHER" id="PTHR37422">
    <property type="entry name" value="TEICHURONIC ACID BIOSYNTHESIS PROTEIN TUAE"/>
    <property type="match status" value="1"/>
</dbReference>
<dbReference type="PANTHER" id="PTHR37422:SF17">
    <property type="entry name" value="O-ANTIGEN LIGASE"/>
    <property type="match status" value="1"/>
</dbReference>
<dbReference type="Pfam" id="PF04932">
    <property type="entry name" value="Wzy_C"/>
    <property type="match status" value="1"/>
</dbReference>
<proteinExistence type="predicted"/>
<accession>A0A6J6ID91</accession>
<comment type="subcellular location">
    <subcellularLocation>
        <location evidence="1">Membrane</location>
        <topology evidence="1">Multi-pass membrane protein</topology>
    </subcellularLocation>
</comment>
<keyword evidence="4 5" id="KW-0472">Membrane</keyword>
<name>A0A6J6ID91_9ZZZZ</name>
<feature type="transmembrane region" description="Helical" evidence="5">
    <location>
        <begin position="101"/>
        <end position="120"/>
    </location>
</feature>
<reference evidence="7" key="1">
    <citation type="submission" date="2020-05" db="EMBL/GenBank/DDBJ databases">
        <authorList>
            <person name="Chiriac C."/>
            <person name="Salcher M."/>
            <person name="Ghai R."/>
            <person name="Kavagutti S V."/>
        </authorList>
    </citation>
    <scope>NUCLEOTIDE SEQUENCE</scope>
</reference>
<feature type="transmembrane region" description="Helical" evidence="5">
    <location>
        <begin position="218"/>
        <end position="234"/>
    </location>
</feature>
<feature type="domain" description="O-antigen ligase-related" evidence="6">
    <location>
        <begin position="220"/>
        <end position="367"/>
    </location>
</feature>
<feature type="transmembrane region" description="Helical" evidence="5">
    <location>
        <begin position="387"/>
        <end position="405"/>
    </location>
</feature>
<feature type="transmembrane region" description="Helical" evidence="5">
    <location>
        <begin position="194"/>
        <end position="213"/>
    </location>
</feature>
<feature type="transmembrane region" description="Helical" evidence="5">
    <location>
        <begin position="270"/>
        <end position="289"/>
    </location>
</feature>
<evidence type="ECO:0000256" key="5">
    <source>
        <dbReference type="SAM" id="Phobius"/>
    </source>
</evidence>
<keyword evidence="3 5" id="KW-1133">Transmembrane helix</keyword>
<organism evidence="7">
    <name type="scientific">freshwater metagenome</name>
    <dbReference type="NCBI Taxonomy" id="449393"/>
    <lineage>
        <taxon>unclassified sequences</taxon>
        <taxon>metagenomes</taxon>
        <taxon>ecological metagenomes</taxon>
    </lineage>
</organism>
<feature type="transmembrane region" description="Helical" evidence="5">
    <location>
        <begin position="240"/>
        <end position="258"/>
    </location>
</feature>
<dbReference type="GO" id="GO:0016020">
    <property type="term" value="C:membrane"/>
    <property type="evidence" value="ECO:0007669"/>
    <property type="project" value="UniProtKB-SubCell"/>
</dbReference>
<gene>
    <name evidence="7" type="ORF">UFOPK1909_00627</name>
</gene>
<dbReference type="InterPro" id="IPR051533">
    <property type="entry name" value="WaaL-like"/>
</dbReference>
<evidence type="ECO:0000256" key="1">
    <source>
        <dbReference type="ARBA" id="ARBA00004141"/>
    </source>
</evidence>
<evidence type="ECO:0000259" key="6">
    <source>
        <dbReference type="Pfam" id="PF04932"/>
    </source>
</evidence>
<dbReference type="InterPro" id="IPR007016">
    <property type="entry name" value="O-antigen_ligase-rel_domated"/>
</dbReference>
<sequence length="452" mass="50543">MAALTQPIRVVFNTREKGYRTKTWTASVGVFALMAGDAVRYSIGWWGWGILLLATLSVSMFLFVRSRPLATIAEIKWPLRLLLGWMTLSILWSAYPAVSLLAVVSQIATTAFALYLVALFSWRHLLRVFANVIRFILGASLIFEFIAAAIVRGPIPPIFKNYEGEKPPAAAFYWTQGNLFEGDRIQGIVGNSNLLAFVAMLGVVIFCVEYAIIGTKRWISAICIIASLATILAAKSAGIGFAMVAVAVAAIVSIAAEGKDRDTRHRYYRVAWAFAGTVAVVVAFNRAQVFEFFGKSPDMTGRSGIWKLVLGLFEQRPFAGWGWTGHWMPGVKPFEGLVVIKNVPYYQAHNAYLDVAMQLGVVGACLFAILLFITFVKLWRLAVRHTVALYLWPILTFMGLAVWSLTESRMLIEIGWVLLILLAVKVHEPEEMLEPRGRSPKRARIFNFRWRR</sequence>
<evidence type="ECO:0000256" key="3">
    <source>
        <dbReference type="ARBA" id="ARBA00022989"/>
    </source>
</evidence>
<protein>
    <submittedName>
        <fullName evidence="7">Unannotated protein</fullName>
    </submittedName>
</protein>